<dbReference type="GO" id="GO:0012505">
    <property type="term" value="C:endomembrane system"/>
    <property type="evidence" value="ECO:0007669"/>
    <property type="project" value="UniProtKB-SubCell"/>
</dbReference>
<proteinExistence type="predicted"/>
<evidence type="ECO:0000256" key="6">
    <source>
        <dbReference type="SAM" id="Phobius"/>
    </source>
</evidence>
<feature type="transmembrane region" description="Helical" evidence="6">
    <location>
        <begin position="177"/>
        <end position="195"/>
    </location>
</feature>
<keyword evidence="3 6" id="KW-1133">Transmembrane helix</keyword>
<feature type="region of interest" description="Disordered" evidence="5">
    <location>
        <begin position="311"/>
        <end position="470"/>
    </location>
</feature>
<feature type="compositionally biased region" description="Polar residues" evidence="5">
    <location>
        <begin position="325"/>
        <end position="349"/>
    </location>
</feature>
<feature type="transmembrane region" description="Helical" evidence="6">
    <location>
        <begin position="82"/>
        <end position="103"/>
    </location>
</feature>
<dbReference type="EMBL" id="ML976982">
    <property type="protein sequence ID" value="KAF1960618.1"/>
    <property type="molecule type" value="Genomic_DNA"/>
</dbReference>
<evidence type="ECO:0008006" key="9">
    <source>
        <dbReference type="Google" id="ProtNLM"/>
    </source>
</evidence>
<feature type="transmembrane region" description="Helical" evidence="6">
    <location>
        <begin position="207"/>
        <end position="227"/>
    </location>
</feature>
<evidence type="ECO:0000313" key="7">
    <source>
        <dbReference type="EMBL" id="KAF1960618.1"/>
    </source>
</evidence>
<dbReference type="Proteomes" id="UP000800035">
    <property type="component" value="Unassembled WGS sequence"/>
</dbReference>
<organism evidence="7 8">
    <name type="scientific">Byssothecium circinans</name>
    <dbReference type="NCBI Taxonomy" id="147558"/>
    <lineage>
        <taxon>Eukaryota</taxon>
        <taxon>Fungi</taxon>
        <taxon>Dikarya</taxon>
        <taxon>Ascomycota</taxon>
        <taxon>Pezizomycotina</taxon>
        <taxon>Dothideomycetes</taxon>
        <taxon>Pleosporomycetidae</taxon>
        <taxon>Pleosporales</taxon>
        <taxon>Massarineae</taxon>
        <taxon>Massarinaceae</taxon>
        <taxon>Byssothecium</taxon>
    </lineage>
</organism>
<dbReference type="PANTHER" id="PTHR28293">
    <property type="entry name" value="NUCLEAR RIM PROTEIN 1"/>
    <property type="match status" value="1"/>
</dbReference>
<evidence type="ECO:0000256" key="4">
    <source>
        <dbReference type="ARBA" id="ARBA00023136"/>
    </source>
</evidence>
<evidence type="ECO:0000256" key="1">
    <source>
        <dbReference type="ARBA" id="ARBA00004127"/>
    </source>
</evidence>
<accession>A0A6A5U7E0</accession>
<protein>
    <recommendedName>
        <fullName evidence="9">Nuclear rim protein 1</fullName>
    </recommendedName>
</protein>
<comment type="subcellular location">
    <subcellularLocation>
        <location evidence="1">Endomembrane system</location>
        <topology evidence="1">Multi-pass membrane protein</topology>
    </subcellularLocation>
</comment>
<keyword evidence="2 6" id="KW-0812">Transmembrane</keyword>
<dbReference type="AlphaFoldDB" id="A0A6A5U7E0"/>
<dbReference type="GO" id="GO:0007096">
    <property type="term" value="P:regulation of exit from mitosis"/>
    <property type="evidence" value="ECO:0007669"/>
    <property type="project" value="TreeGrafter"/>
</dbReference>
<dbReference type="OrthoDB" id="3363151at2759"/>
<dbReference type="PANTHER" id="PTHR28293:SF1">
    <property type="entry name" value="NUCLEAR RIM PROTEIN 1"/>
    <property type="match status" value="1"/>
</dbReference>
<evidence type="ECO:0000256" key="3">
    <source>
        <dbReference type="ARBA" id="ARBA00022989"/>
    </source>
</evidence>
<dbReference type="Pfam" id="PF10332">
    <property type="entry name" value="DUF2418"/>
    <property type="match status" value="1"/>
</dbReference>
<feature type="transmembrane region" description="Helical" evidence="6">
    <location>
        <begin position="43"/>
        <end position="62"/>
    </location>
</feature>
<evidence type="ECO:0000313" key="8">
    <source>
        <dbReference type="Proteomes" id="UP000800035"/>
    </source>
</evidence>
<gene>
    <name evidence="7" type="ORF">CC80DRAFT_488910</name>
</gene>
<evidence type="ECO:0000256" key="2">
    <source>
        <dbReference type="ARBA" id="ARBA00022692"/>
    </source>
</evidence>
<reference evidence="7" key="1">
    <citation type="journal article" date="2020" name="Stud. Mycol.">
        <title>101 Dothideomycetes genomes: a test case for predicting lifestyles and emergence of pathogens.</title>
        <authorList>
            <person name="Haridas S."/>
            <person name="Albert R."/>
            <person name="Binder M."/>
            <person name="Bloem J."/>
            <person name="Labutti K."/>
            <person name="Salamov A."/>
            <person name="Andreopoulos B."/>
            <person name="Baker S."/>
            <person name="Barry K."/>
            <person name="Bills G."/>
            <person name="Bluhm B."/>
            <person name="Cannon C."/>
            <person name="Castanera R."/>
            <person name="Culley D."/>
            <person name="Daum C."/>
            <person name="Ezra D."/>
            <person name="Gonzalez J."/>
            <person name="Henrissat B."/>
            <person name="Kuo A."/>
            <person name="Liang C."/>
            <person name="Lipzen A."/>
            <person name="Lutzoni F."/>
            <person name="Magnuson J."/>
            <person name="Mondo S."/>
            <person name="Nolan M."/>
            <person name="Ohm R."/>
            <person name="Pangilinan J."/>
            <person name="Park H.-J."/>
            <person name="Ramirez L."/>
            <person name="Alfaro M."/>
            <person name="Sun H."/>
            <person name="Tritt A."/>
            <person name="Yoshinaga Y."/>
            <person name="Zwiers L.-H."/>
            <person name="Turgeon B."/>
            <person name="Goodwin S."/>
            <person name="Spatafora J."/>
            <person name="Crous P."/>
            <person name="Grigoriev I."/>
        </authorList>
    </citation>
    <scope>NUCLEOTIDE SEQUENCE</scope>
    <source>
        <strain evidence="7">CBS 675.92</strain>
    </source>
</reference>
<sequence length="470" mass="51803">MPRLVRRAPLAERIKAVMDPTDWLMWIEEQLNANDWEDFAKDYSFVLGFGMNFFFVIAQANASGSSDGDDVLIGGSGGTGWFGWFCRLMVLVLSALAFLNAFVTFSKKRHYRLFEQSIETGPATPSAQRVRVDSSPAAGSPLRFIQNLISSSSAESRAHPDAERHVWEIAVWDPNPLPLDIFCLFSPLHVMLYYLTLPVAPLDPQPSVKVVTTILIGAVLSLQLWYIRSSFSQQIKDNAIIQKEVLHEYDNKYVHPSTQKVCRDVGIQTISRKRARDSSVGVRGSSDDLASEVITYTPTTIINRIFKTNPNQSYASQYDPDGLSRPSTQTPSYQRGYSNPNYTSSTTATGADFSSPIRPSNTPNPFRQQPSFRPSGGGDGGSLGVYTHANSPLRKSASTNFIRDDRSRESLGGQGERRQQGSPTKREGSPLKRVSMPGGTAPGSEKPSAAAERLSRYGGMGVGRRESGRF</sequence>
<keyword evidence="8" id="KW-1185">Reference proteome</keyword>
<evidence type="ECO:0000256" key="5">
    <source>
        <dbReference type="SAM" id="MobiDB-lite"/>
    </source>
</evidence>
<keyword evidence="4 6" id="KW-0472">Membrane</keyword>
<feature type="compositionally biased region" description="Polar residues" evidence="5">
    <location>
        <begin position="357"/>
        <end position="372"/>
    </location>
</feature>
<dbReference type="GO" id="GO:0043007">
    <property type="term" value="P:maintenance of rDNA"/>
    <property type="evidence" value="ECO:0007669"/>
    <property type="project" value="TreeGrafter"/>
</dbReference>
<name>A0A6A5U7E0_9PLEO</name>
<dbReference type="InterPro" id="IPR018819">
    <property type="entry name" value="Nur1/Mug154"/>
</dbReference>
<feature type="compositionally biased region" description="Basic and acidic residues" evidence="5">
    <location>
        <begin position="402"/>
        <end position="430"/>
    </location>
</feature>